<dbReference type="Pfam" id="PF10633">
    <property type="entry name" value="NPCBM_assoc"/>
    <property type="match status" value="1"/>
</dbReference>
<evidence type="ECO:0000313" key="5">
    <source>
        <dbReference type="EMBL" id="ACB75541.1"/>
    </source>
</evidence>
<dbReference type="AlphaFoldDB" id="B1ZPT8"/>
<accession>B1ZPT8</accession>
<dbReference type="GO" id="GO:0045490">
    <property type="term" value="P:pectin catabolic process"/>
    <property type="evidence" value="ECO:0007669"/>
    <property type="project" value="TreeGrafter"/>
</dbReference>
<dbReference type="InterPro" id="IPR001322">
    <property type="entry name" value="Lamin_tail_dom"/>
</dbReference>
<feature type="chain" id="PRO_5002774310" evidence="3">
    <location>
        <begin position="29"/>
        <end position="1102"/>
    </location>
</feature>
<evidence type="ECO:0000313" key="6">
    <source>
        <dbReference type="Proteomes" id="UP000007013"/>
    </source>
</evidence>
<proteinExistence type="predicted"/>
<feature type="signal peptide" evidence="3">
    <location>
        <begin position="1"/>
        <end position="28"/>
    </location>
</feature>
<feature type="disulfide bond" evidence="2">
    <location>
        <begin position="203"/>
        <end position="204"/>
    </location>
</feature>
<dbReference type="SUPFAM" id="SSF49899">
    <property type="entry name" value="Concanavalin A-like lectins/glucanases"/>
    <property type="match status" value="1"/>
</dbReference>
<evidence type="ECO:0000256" key="3">
    <source>
        <dbReference type="SAM" id="SignalP"/>
    </source>
</evidence>
<dbReference type="KEGG" id="ote:Oter_2258"/>
<keyword evidence="2" id="KW-1015">Disulfide bond</keyword>
<keyword evidence="3" id="KW-0732">Signal</keyword>
<dbReference type="Gene3D" id="2.60.120.200">
    <property type="match status" value="1"/>
</dbReference>
<evidence type="ECO:0000256" key="1">
    <source>
        <dbReference type="PIRSR" id="PIRSR638964-1"/>
    </source>
</evidence>
<dbReference type="GO" id="GO:0031221">
    <property type="term" value="P:arabinan metabolic process"/>
    <property type="evidence" value="ECO:0007669"/>
    <property type="project" value="InterPro"/>
</dbReference>
<dbReference type="InterPro" id="IPR036415">
    <property type="entry name" value="Lamin_tail_dom_sf"/>
</dbReference>
<evidence type="ECO:0000256" key="2">
    <source>
        <dbReference type="PIRSR" id="PIRSR638964-3"/>
    </source>
</evidence>
<protein>
    <submittedName>
        <fullName evidence="5">Xylan 1,4-beta-xylosidase</fullName>
        <ecNumber evidence="5">3.2.1.37</ecNumber>
    </submittedName>
</protein>
<dbReference type="STRING" id="452637.Oter_2258"/>
<keyword evidence="5" id="KW-0378">Hydrolase</keyword>
<dbReference type="CAZy" id="GH54">
    <property type="family name" value="Glycoside Hydrolase Family 54"/>
</dbReference>
<dbReference type="Pfam" id="PF09206">
    <property type="entry name" value="ArabFuran-catal"/>
    <property type="match status" value="1"/>
</dbReference>
<dbReference type="InterPro" id="IPR013320">
    <property type="entry name" value="ConA-like_dom_sf"/>
</dbReference>
<dbReference type="GO" id="GO:0009044">
    <property type="term" value="F:xylan 1,4-beta-xylosidase activity"/>
    <property type="evidence" value="ECO:0007669"/>
    <property type="project" value="UniProtKB-EC"/>
</dbReference>
<dbReference type="InterPro" id="IPR015289">
    <property type="entry name" value="A-L-arabinofuranosidase_B_cat"/>
</dbReference>
<dbReference type="PANTHER" id="PTHR39447:SF2">
    <property type="entry name" value="ALPHA-L-ARABINOFURANOSIDASE B"/>
    <property type="match status" value="1"/>
</dbReference>
<organism evidence="5 6">
    <name type="scientific">Opitutus terrae (strain DSM 11246 / JCM 15787 / PB90-1)</name>
    <dbReference type="NCBI Taxonomy" id="452637"/>
    <lineage>
        <taxon>Bacteria</taxon>
        <taxon>Pseudomonadati</taxon>
        <taxon>Verrucomicrobiota</taxon>
        <taxon>Opitutia</taxon>
        <taxon>Opitutales</taxon>
        <taxon>Opitutaceae</taxon>
        <taxon>Opitutus</taxon>
    </lineage>
</organism>
<evidence type="ECO:0000259" key="4">
    <source>
        <dbReference type="PROSITE" id="PS51841"/>
    </source>
</evidence>
<feature type="disulfide bond" evidence="2">
    <location>
        <begin position="108"/>
        <end position="113"/>
    </location>
</feature>
<sequence>MKTKAGFAVLLVAAIALPVATLMFAAQAARGAKGAPPRPQGPCDVYAAAGAPCVGAHSSTRALYASYNGPLYQVMRQSDGKTLDIGVVQPSANDAGGYADAAAQDAFCANTYCWITTLYDQSGQGNDLTQAPRGGFSGPAMGGFNNLPIADMAPVTVMGHKVYGVFIAPGMGLRNNNPKGTAVDDQAEGQYWVIDGHHFNSGCCFDYGNAETDSRDDGNGTMETTYYGTANVWYHGHPPGPWIMTDQENNLVGCVNPDGSKLCVGLPSIDWRFVTAIAKGEPHHWTSLGGDAQRGELAVMFDGPRINATYDPMRKQGAILLGNGGDNSVGSQGTFYEGAMTAAGTFPSDATDQLVQANVVVAGYNLPPLTIAPASATPRPPGLQTFTPRSSQETVVTFTNTGTAPATDVRLSLDVPSGWTAAFTGGKGAAATIAGPVGPGASVSATFKVTSPRAAFNGDLVARAAWTDSATGTAKSDARAEKVRNVSPVKLNEFRISTGSPFNPTDSFIELYNPGDDAIDVSNWTLTHHPAEEPIFSSVQIPAGTKLAPKAFYLLGLANSGLAVPARKGDTTLYVRSTDGMKVGDTIEIDTGSGREARKIAQLGTAASAATTLWQPLPEGPVITIPAGSTNVPVTHLSGFAVGEKIALGYGTTTPAVANNVERYEVVTVTAVGKPGTQAWLSMDAKAGDTNIKVSSVENISVGDQIRLDIDTMGHGIETVTVTRVGTASVRNTFRGPLNADEDPGTGLDLAAPLKFDHASNMPFSVRGTGISFEPATAFAHASNEPVQALGTGITLDQPLARDHAINAAVRDAQVTTAGYQGQQAPDQWFGGPALFAAEQTRPGRTVFAGAMILRDGAGLVVDSLNYGLIVDPWAAEGYQAGGGPAESGSVTPTPTRFRPMWVPAGADDPSNRSVGRFPDGVDTDSNRADFLIQPATSLASGSAAGTANIKVESVREFSRGQTITIDVGPNQEAAVISTVGTSGGTAMGSASTFGATELVVGDISGFSTGQTIAIDRGANFETAIVASTNRGFPVGFRGGPGRPATITVTTPLRFAHAAEAAVAGTGITLTTALTRAHASGVPIGSDLPTPGAPNRYYRDLK</sequence>
<dbReference type="GO" id="GO:0046556">
    <property type="term" value="F:alpha-L-arabinofuranosidase activity"/>
    <property type="evidence" value="ECO:0007669"/>
    <property type="project" value="InterPro"/>
</dbReference>
<dbReference type="InterPro" id="IPR038964">
    <property type="entry name" value="ABFB"/>
</dbReference>
<feature type="domain" description="LTD" evidence="4">
    <location>
        <begin position="462"/>
        <end position="599"/>
    </location>
</feature>
<feature type="active site" description="Nucleophile" evidence="1">
    <location>
        <position position="248"/>
    </location>
</feature>
<keyword evidence="5" id="KW-0326">Glycosidase</keyword>
<gene>
    <name evidence="5" type="ordered locus">Oter_2258</name>
</gene>
<feature type="active site" description="Proton donor" evidence="1">
    <location>
        <position position="326"/>
    </location>
</feature>
<dbReference type="Gene3D" id="2.60.40.1260">
    <property type="entry name" value="Lamin Tail domain"/>
    <property type="match status" value="1"/>
</dbReference>
<keyword evidence="6" id="KW-1185">Reference proteome</keyword>
<dbReference type="HOGENOM" id="CLU_303239_0_0_0"/>
<dbReference type="GO" id="GO:0019566">
    <property type="term" value="P:arabinose metabolic process"/>
    <property type="evidence" value="ECO:0007669"/>
    <property type="project" value="InterPro"/>
</dbReference>
<dbReference type="EC" id="3.2.1.37" evidence="5"/>
<feature type="disulfide bond" evidence="2">
    <location>
        <begin position="43"/>
        <end position="53"/>
    </location>
</feature>
<dbReference type="SUPFAM" id="SSF74853">
    <property type="entry name" value="Lamin A/C globular tail domain"/>
    <property type="match status" value="1"/>
</dbReference>
<dbReference type="InterPro" id="IPR018905">
    <property type="entry name" value="A-galactase_NEW3"/>
</dbReference>
<dbReference type="OrthoDB" id="185259at2"/>
<dbReference type="EMBL" id="CP001032">
    <property type="protein sequence ID" value="ACB75541.1"/>
    <property type="molecule type" value="Genomic_DNA"/>
</dbReference>
<name>B1ZPT8_OPITP</name>
<dbReference type="RefSeq" id="WP_012375078.1">
    <property type="nucleotide sequence ID" value="NC_010571.1"/>
</dbReference>
<dbReference type="eggNOG" id="COG1361">
    <property type="taxonomic scope" value="Bacteria"/>
</dbReference>
<dbReference type="PANTHER" id="PTHR39447">
    <property type="entry name" value="ALPHA-L-ARABINOFURANOSIDASE B"/>
    <property type="match status" value="1"/>
</dbReference>
<dbReference type="PROSITE" id="PS51841">
    <property type="entry name" value="LTD"/>
    <property type="match status" value="1"/>
</dbReference>
<dbReference type="Proteomes" id="UP000007013">
    <property type="component" value="Chromosome"/>
</dbReference>
<reference evidence="5 6" key="1">
    <citation type="journal article" date="2011" name="J. Bacteriol.">
        <title>Genome sequence of the verrucomicrobium Opitutus terrae PB90-1, an abundant inhabitant of rice paddy soil ecosystems.</title>
        <authorList>
            <person name="van Passel M.W."/>
            <person name="Kant R."/>
            <person name="Palva A."/>
            <person name="Copeland A."/>
            <person name="Lucas S."/>
            <person name="Lapidus A."/>
            <person name="Glavina del Rio T."/>
            <person name="Pitluck S."/>
            <person name="Goltsman E."/>
            <person name="Clum A."/>
            <person name="Sun H."/>
            <person name="Schmutz J."/>
            <person name="Larimer F.W."/>
            <person name="Land M.L."/>
            <person name="Hauser L."/>
            <person name="Kyrpides N."/>
            <person name="Mikhailova N."/>
            <person name="Richardson P.P."/>
            <person name="Janssen P.H."/>
            <person name="de Vos W.M."/>
            <person name="Smidt H."/>
        </authorList>
    </citation>
    <scope>NUCLEOTIDE SEQUENCE [LARGE SCALE GENOMIC DNA]</scope>
    <source>
        <strain evidence="6">DSM 11246 / JCM 15787 / PB90-1</strain>
    </source>
</reference>